<gene>
    <name evidence="3" type="primary">LOC110348048</name>
</gene>
<feature type="region of interest" description="Disordered" evidence="1">
    <location>
        <begin position="1"/>
        <end position="126"/>
    </location>
</feature>
<feature type="compositionally biased region" description="Basic and acidic residues" evidence="1">
    <location>
        <begin position="114"/>
        <end position="126"/>
    </location>
</feature>
<evidence type="ECO:0000256" key="1">
    <source>
        <dbReference type="SAM" id="MobiDB-lite"/>
    </source>
</evidence>
<feature type="compositionally biased region" description="Basic and acidic residues" evidence="1">
    <location>
        <begin position="7"/>
        <end position="22"/>
    </location>
</feature>
<accession>A0AAX6SM94</accession>
<dbReference type="Proteomes" id="UP000694906">
    <property type="component" value="Unplaced"/>
</dbReference>
<dbReference type="RefSeq" id="XP_021109656.1">
    <property type="nucleotide sequence ID" value="XM_021253997.1"/>
</dbReference>
<sequence length="126" mass="12994">MRPGWSGRREGGAGGGRKERPRPGLPQGPRSPKAGPAGTSCPAGGPGTSLQYLRLPSPALPRMSRGPGPQDCGPPDLAEEGLAPSSQSSLCRRGPSLKPTSLSQRSAARGCPGPRHEEEKHDTLVS</sequence>
<evidence type="ECO:0000313" key="3">
    <source>
        <dbReference type="RefSeq" id="XP_021109656.1"/>
    </source>
</evidence>
<keyword evidence="2" id="KW-1185">Reference proteome</keyword>
<protein>
    <submittedName>
        <fullName evidence="3">Uncharacterized protein LOC110348048</fullName>
    </submittedName>
</protein>
<organism evidence="2 3">
    <name type="scientific">Heterocephalus glaber</name>
    <name type="common">Naked mole rat</name>
    <dbReference type="NCBI Taxonomy" id="10181"/>
    <lineage>
        <taxon>Eukaryota</taxon>
        <taxon>Metazoa</taxon>
        <taxon>Chordata</taxon>
        <taxon>Craniata</taxon>
        <taxon>Vertebrata</taxon>
        <taxon>Euteleostomi</taxon>
        <taxon>Mammalia</taxon>
        <taxon>Eutheria</taxon>
        <taxon>Euarchontoglires</taxon>
        <taxon>Glires</taxon>
        <taxon>Rodentia</taxon>
        <taxon>Hystricomorpha</taxon>
        <taxon>Bathyergidae</taxon>
        <taxon>Heterocephalus</taxon>
    </lineage>
</organism>
<name>A0AAX6SM94_HETGA</name>
<dbReference type="AlphaFoldDB" id="A0AAX6SM94"/>
<dbReference type="GeneID" id="110348048"/>
<evidence type="ECO:0000313" key="2">
    <source>
        <dbReference type="Proteomes" id="UP000694906"/>
    </source>
</evidence>
<reference evidence="3" key="1">
    <citation type="submission" date="2025-08" db="UniProtKB">
        <authorList>
            <consortium name="RefSeq"/>
        </authorList>
    </citation>
    <scope>IDENTIFICATION</scope>
</reference>
<proteinExistence type="predicted"/>